<proteinExistence type="predicted"/>
<protein>
    <submittedName>
        <fullName evidence="1">Uncharacterized protein</fullName>
    </submittedName>
</protein>
<accession>A0A558AB36</accession>
<dbReference type="Proteomes" id="UP000318578">
    <property type="component" value="Unassembled WGS sequence"/>
</dbReference>
<dbReference type="OrthoDB" id="3402961at2"/>
<dbReference type="EMBL" id="VJZA01000026">
    <property type="protein sequence ID" value="TVT21476.1"/>
    <property type="molecule type" value="Genomic_DNA"/>
</dbReference>
<keyword evidence="2" id="KW-1185">Reference proteome</keyword>
<comment type="caution">
    <text evidence="1">The sequence shown here is derived from an EMBL/GenBank/DDBJ whole genome shotgun (WGS) entry which is preliminary data.</text>
</comment>
<sequence>MPRETQVMLDADGSDVVFAGALFLCRSGCMAADIVCVGIPGDEARAGKLRGALLRPSDGEIVRD</sequence>
<name>A0A558AB36_9PSEU</name>
<dbReference type="RefSeq" id="WP_144639466.1">
    <property type="nucleotide sequence ID" value="NZ_BNAX01000008.1"/>
</dbReference>
<dbReference type="AlphaFoldDB" id="A0A558AB36"/>
<evidence type="ECO:0000313" key="1">
    <source>
        <dbReference type="EMBL" id="TVT21476.1"/>
    </source>
</evidence>
<gene>
    <name evidence="1" type="ORF">FNH06_17035</name>
</gene>
<reference evidence="1 2" key="1">
    <citation type="submission" date="2019-07" db="EMBL/GenBank/DDBJ databases">
        <title>New species of Amycolatopsis and Streptomyces.</title>
        <authorList>
            <person name="Duangmal K."/>
            <person name="Teo W.F.A."/>
            <person name="Lipun K."/>
        </authorList>
    </citation>
    <scope>NUCLEOTIDE SEQUENCE [LARGE SCALE GENOMIC DNA]</scope>
    <source>
        <strain evidence="1 2">JCM 30562</strain>
    </source>
</reference>
<evidence type="ECO:0000313" key="2">
    <source>
        <dbReference type="Proteomes" id="UP000318578"/>
    </source>
</evidence>
<organism evidence="1 2">
    <name type="scientific">Amycolatopsis acidiphila</name>
    <dbReference type="NCBI Taxonomy" id="715473"/>
    <lineage>
        <taxon>Bacteria</taxon>
        <taxon>Bacillati</taxon>
        <taxon>Actinomycetota</taxon>
        <taxon>Actinomycetes</taxon>
        <taxon>Pseudonocardiales</taxon>
        <taxon>Pseudonocardiaceae</taxon>
        <taxon>Amycolatopsis</taxon>
    </lineage>
</organism>